<dbReference type="SMART" id="SM00248">
    <property type="entry name" value="ANK"/>
    <property type="match status" value="3"/>
</dbReference>
<name>A0AAD8ASK5_BIOPF</name>
<gene>
    <name evidence="4" type="ORF">Bpfe_028918</name>
</gene>
<keyword evidence="4" id="KW-0238">DNA-binding</keyword>
<comment type="caution">
    <text evidence="4">The sequence shown here is derived from an EMBL/GenBank/DDBJ whole genome shotgun (WGS) entry which is preliminary data.</text>
</comment>
<dbReference type="InterPro" id="IPR001496">
    <property type="entry name" value="SOCS_box"/>
</dbReference>
<keyword evidence="4" id="KW-0371">Homeobox</keyword>
<dbReference type="PROSITE" id="PS50225">
    <property type="entry name" value="SOCS"/>
    <property type="match status" value="1"/>
</dbReference>
<feature type="domain" description="SOCS box" evidence="3">
    <location>
        <begin position="395"/>
        <end position="434"/>
    </location>
</feature>
<accession>A0AAD8ASK5</accession>
<dbReference type="Proteomes" id="UP001233172">
    <property type="component" value="Unassembled WGS sequence"/>
</dbReference>
<dbReference type="PANTHER" id="PTHR24198:SF165">
    <property type="entry name" value="ANKYRIN REPEAT-CONTAINING PROTEIN-RELATED"/>
    <property type="match status" value="1"/>
</dbReference>
<sequence length="434" mass="49418">MTVRDNKYKYDGLDEYKVFENMAAARMCQCKALVESHDLVGLKKVIEDPNITCCLYPCHFQPGLHKRMRQYIIKNQSVVEQACMLGFFDIVELFLNNGCSANLPTSHGRLIHSVLLAIKSNRKLVESGAAQRLVHLLLTMDCDVNVKNYNGKSPLLLAAELADAGIMEELLDHCLDWQLTGDAQCYWQSPVHMVCMNGSVECLNLLLSRLHIADLYMGDLKNYTPMSCSLLVLKNNLVFHIDGRGEESLLRVQYSHIAIIELLIEASRTPVRLLKPDYTYFPINLQIIRLALEIANQFEIERNQYATRGVSFGCSGFLNWQANYILSPDEEEERKIVSPYAELVRMLVHSCNINSVLLNDIVALRSKYPFIKSLLDEIEELATKRSSPKHIPFCLMDAARQVIRVLASQCNTLGQLEQLPLPRKLIDFIKFTDF</sequence>
<dbReference type="Pfam" id="PF12796">
    <property type="entry name" value="Ank_2"/>
    <property type="match status" value="1"/>
</dbReference>
<protein>
    <submittedName>
        <fullName evidence="4">Homeobox protein Wariai</fullName>
    </submittedName>
</protein>
<keyword evidence="1" id="KW-0677">Repeat</keyword>
<keyword evidence="2" id="KW-0040">ANK repeat</keyword>
<dbReference type="AlphaFoldDB" id="A0AAD8ASK5"/>
<dbReference type="InterPro" id="IPR002110">
    <property type="entry name" value="Ankyrin_rpt"/>
</dbReference>
<dbReference type="SUPFAM" id="SSF48403">
    <property type="entry name" value="Ankyrin repeat"/>
    <property type="match status" value="1"/>
</dbReference>
<dbReference type="Gene3D" id="1.25.40.20">
    <property type="entry name" value="Ankyrin repeat-containing domain"/>
    <property type="match status" value="1"/>
</dbReference>
<proteinExistence type="predicted"/>
<evidence type="ECO:0000256" key="2">
    <source>
        <dbReference type="ARBA" id="ARBA00023043"/>
    </source>
</evidence>
<reference evidence="4" key="1">
    <citation type="journal article" date="2023" name="PLoS Negl. Trop. Dis.">
        <title>A genome sequence for Biomphalaria pfeifferi, the major vector snail for the human-infecting parasite Schistosoma mansoni.</title>
        <authorList>
            <person name="Bu L."/>
            <person name="Lu L."/>
            <person name="Laidemitt M.R."/>
            <person name="Zhang S.M."/>
            <person name="Mutuku M."/>
            <person name="Mkoji G."/>
            <person name="Steinauer M."/>
            <person name="Loker E.S."/>
        </authorList>
    </citation>
    <scope>NUCLEOTIDE SEQUENCE</scope>
    <source>
        <strain evidence="4">KasaAsao</strain>
    </source>
</reference>
<organism evidence="4 5">
    <name type="scientific">Biomphalaria pfeifferi</name>
    <name type="common">Bloodfluke planorb</name>
    <name type="synonym">Freshwater snail</name>
    <dbReference type="NCBI Taxonomy" id="112525"/>
    <lineage>
        <taxon>Eukaryota</taxon>
        <taxon>Metazoa</taxon>
        <taxon>Spiralia</taxon>
        <taxon>Lophotrochozoa</taxon>
        <taxon>Mollusca</taxon>
        <taxon>Gastropoda</taxon>
        <taxon>Heterobranchia</taxon>
        <taxon>Euthyneura</taxon>
        <taxon>Panpulmonata</taxon>
        <taxon>Hygrophila</taxon>
        <taxon>Lymnaeoidea</taxon>
        <taxon>Planorbidae</taxon>
        <taxon>Biomphalaria</taxon>
    </lineage>
</organism>
<dbReference type="EMBL" id="JASAOG010000267">
    <property type="protein sequence ID" value="KAK0041620.1"/>
    <property type="molecule type" value="Genomic_DNA"/>
</dbReference>
<dbReference type="PANTHER" id="PTHR24198">
    <property type="entry name" value="ANKYRIN REPEAT AND PROTEIN KINASE DOMAIN-CONTAINING PROTEIN"/>
    <property type="match status" value="1"/>
</dbReference>
<dbReference type="GO" id="GO:0003677">
    <property type="term" value="F:DNA binding"/>
    <property type="evidence" value="ECO:0007669"/>
    <property type="project" value="UniProtKB-KW"/>
</dbReference>
<keyword evidence="5" id="KW-1185">Reference proteome</keyword>
<evidence type="ECO:0000313" key="5">
    <source>
        <dbReference type="Proteomes" id="UP001233172"/>
    </source>
</evidence>
<evidence type="ECO:0000259" key="3">
    <source>
        <dbReference type="PROSITE" id="PS50225"/>
    </source>
</evidence>
<reference evidence="4" key="2">
    <citation type="submission" date="2023-04" db="EMBL/GenBank/DDBJ databases">
        <authorList>
            <person name="Bu L."/>
            <person name="Lu L."/>
            <person name="Laidemitt M.R."/>
            <person name="Zhang S.M."/>
            <person name="Mutuku M."/>
            <person name="Mkoji G."/>
            <person name="Steinauer M."/>
            <person name="Loker E.S."/>
        </authorList>
    </citation>
    <scope>NUCLEOTIDE SEQUENCE</scope>
    <source>
        <strain evidence="4">KasaAsao</strain>
        <tissue evidence="4">Whole Snail</tissue>
    </source>
</reference>
<evidence type="ECO:0000256" key="1">
    <source>
        <dbReference type="ARBA" id="ARBA00022737"/>
    </source>
</evidence>
<evidence type="ECO:0000313" key="4">
    <source>
        <dbReference type="EMBL" id="KAK0041620.1"/>
    </source>
</evidence>
<dbReference type="InterPro" id="IPR036770">
    <property type="entry name" value="Ankyrin_rpt-contain_sf"/>
</dbReference>